<keyword evidence="7" id="KW-0645">Protease</keyword>
<dbReference type="GO" id="GO:0006508">
    <property type="term" value="P:proteolysis"/>
    <property type="evidence" value="ECO:0007669"/>
    <property type="project" value="UniProtKB-KW"/>
</dbReference>
<dbReference type="PANTHER" id="PTHR22939:SF129">
    <property type="entry name" value="SERINE PROTEASE HTRA2, MITOCHONDRIAL"/>
    <property type="match status" value="1"/>
</dbReference>
<dbReference type="Proteomes" id="UP000053171">
    <property type="component" value="Unassembled WGS sequence"/>
</dbReference>
<evidence type="ECO:0000313" key="8">
    <source>
        <dbReference type="Proteomes" id="UP000053171"/>
    </source>
</evidence>
<feature type="transmembrane region" description="Helical" evidence="5">
    <location>
        <begin position="60"/>
        <end position="81"/>
    </location>
</feature>
<dbReference type="GO" id="GO:0016020">
    <property type="term" value="C:membrane"/>
    <property type="evidence" value="ECO:0007669"/>
    <property type="project" value="UniProtKB-SubCell"/>
</dbReference>
<dbReference type="InterPro" id="IPR047680">
    <property type="entry name" value="MarP-like"/>
</dbReference>
<dbReference type="GeneID" id="61262130"/>
<dbReference type="InterPro" id="IPR043504">
    <property type="entry name" value="Peptidase_S1_PA_chymotrypsin"/>
</dbReference>
<dbReference type="Gene3D" id="2.40.10.10">
    <property type="entry name" value="Trypsin-like serine proteases"/>
    <property type="match status" value="2"/>
</dbReference>
<sequence>MLLNLTLLDWILILVMVLYAIGGYSRGFFLTLGSVVGFALGAVAAFYLTPLVVSMVGGGWRILVAVLSVVGLIGLGQALGLALGRPLRRLSDRTGLGLLERLAGAVLNVATCALVIVVLSFSVGQLGVASITRALGDSRVVTSLEGFTPDPVREGIARARAAVLAQSGIPELSERLFPAESAPTQTLENPALDTAADSVVRVSGTAEACLQNQTGSGFVVAPGMVVTNAHVVAGVEETTVETRTGSAYAGTVVHYDAATDLAVISAPDLPAAALSTGPDAAAGDLVEFMGYPLGGPFASRTATVQGLSETRTRDADGNRAPARQIYQLAADVQQGNSGGPLLNSDGQVIGVIFAKAEQGETGYALSLAELRPVLDALGTMSAPVGTGTCHAG</sequence>
<evidence type="ECO:0000256" key="1">
    <source>
        <dbReference type="ARBA" id="ARBA00004141"/>
    </source>
</evidence>
<protein>
    <submittedName>
        <fullName evidence="7">MarP family serine protease</fullName>
    </submittedName>
</protein>
<feature type="transmembrane region" description="Helical" evidence="5">
    <location>
        <begin position="6"/>
        <end position="22"/>
    </location>
</feature>
<keyword evidence="4 5" id="KW-0472">Membrane</keyword>
<dbReference type="InterPro" id="IPR001940">
    <property type="entry name" value="Peptidase_S1C"/>
</dbReference>
<dbReference type="EMBL" id="CP065738">
    <property type="protein sequence ID" value="QPT54005.1"/>
    <property type="molecule type" value="Genomic_DNA"/>
</dbReference>
<gene>
    <name evidence="6" type="ORF">AN277_0203885</name>
    <name evidence="7" type="ORF">I6G21_02010</name>
</gene>
<dbReference type="PATRIC" id="fig|37923.10.peg.1515"/>
<evidence type="ECO:0000256" key="5">
    <source>
        <dbReference type="SAM" id="Phobius"/>
    </source>
</evidence>
<comment type="subcellular location">
    <subcellularLocation>
        <location evidence="1">Membrane</location>
        <topology evidence="1">Multi-pass membrane protein</topology>
    </subcellularLocation>
</comment>
<dbReference type="NCBIfam" id="NF033740">
    <property type="entry name" value="MarP_fam_protase"/>
    <property type="match status" value="1"/>
</dbReference>
<reference evidence="7 9" key="4">
    <citation type="submission" date="2020-12" db="EMBL/GenBank/DDBJ databases">
        <title>FDA dAtabase for Regulatory Grade micrObial Sequences (FDA-ARGOS): Supporting development and validation of Infectious Disease Dx tests.</title>
        <authorList>
            <person name="Sproer C."/>
            <person name="Gronow S."/>
            <person name="Severitt S."/>
            <person name="Schroder I."/>
            <person name="Tallon L."/>
            <person name="Sadzewicz L."/>
            <person name="Zhao X."/>
            <person name="Boylan J."/>
            <person name="Ott S."/>
            <person name="Bowen H."/>
            <person name="Vavikolanu K."/>
            <person name="Mehta A."/>
            <person name="Aluvathingal J."/>
            <person name="Nadendla S."/>
            <person name="Lowell S."/>
            <person name="Myers T."/>
            <person name="Yan Y."/>
            <person name="Sichtig H."/>
        </authorList>
    </citation>
    <scope>NUCLEOTIDE SEQUENCE [LARGE SCALE GENOMIC DNA]</scope>
    <source>
        <strain evidence="7 9">FDAARGOS_864</strain>
    </source>
</reference>
<evidence type="ECO:0000256" key="3">
    <source>
        <dbReference type="ARBA" id="ARBA00022989"/>
    </source>
</evidence>
<feature type="transmembrane region" description="Helical" evidence="5">
    <location>
        <begin position="102"/>
        <end position="123"/>
    </location>
</feature>
<dbReference type="Pfam" id="PF13365">
    <property type="entry name" value="Trypsin_2"/>
    <property type="match status" value="1"/>
</dbReference>
<dbReference type="SUPFAM" id="SSF50494">
    <property type="entry name" value="Trypsin-like serine proteases"/>
    <property type="match status" value="1"/>
</dbReference>
<keyword evidence="2 5" id="KW-0812">Transmembrane</keyword>
<name>A0A147DZJ9_9MICC</name>
<dbReference type="GO" id="GO:0004252">
    <property type="term" value="F:serine-type endopeptidase activity"/>
    <property type="evidence" value="ECO:0007669"/>
    <property type="project" value="InterPro"/>
</dbReference>
<dbReference type="EMBL" id="LJBJ02000005">
    <property type="protein sequence ID" value="OAX52295.1"/>
    <property type="molecule type" value="Genomic_DNA"/>
</dbReference>
<proteinExistence type="predicted"/>
<accession>A0A147DZJ9</accession>
<dbReference type="Proteomes" id="UP000594975">
    <property type="component" value="Chromosome"/>
</dbReference>
<evidence type="ECO:0000256" key="2">
    <source>
        <dbReference type="ARBA" id="ARBA00022692"/>
    </source>
</evidence>
<evidence type="ECO:0000313" key="9">
    <source>
        <dbReference type="Proteomes" id="UP000594975"/>
    </source>
</evidence>
<dbReference type="PANTHER" id="PTHR22939">
    <property type="entry name" value="SERINE PROTEASE FAMILY S1C HTRA-RELATED"/>
    <property type="match status" value="1"/>
</dbReference>
<feature type="transmembrane region" description="Helical" evidence="5">
    <location>
        <begin position="29"/>
        <end position="48"/>
    </location>
</feature>
<evidence type="ECO:0000256" key="4">
    <source>
        <dbReference type="ARBA" id="ARBA00023136"/>
    </source>
</evidence>
<dbReference type="KEGG" id="rkr:I6G21_02010"/>
<keyword evidence="3 5" id="KW-1133">Transmembrane helix</keyword>
<dbReference type="STRING" id="37923.BK826_01555"/>
<keyword evidence="8" id="KW-1185">Reference proteome</keyword>
<dbReference type="InterPro" id="IPR009003">
    <property type="entry name" value="Peptidase_S1_PA"/>
</dbReference>
<keyword evidence="7" id="KW-0378">Hydrolase</keyword>
<reference evidence="8" key="1">
    <citation type="submission" date="2016-04" db="EMBL/GenBank/DDBJ databases">
        <authorList>
            <person name="Waterworth S."/>
            <person name="Matcher G."/>
        </authorList>
    </citation>
    <scope>NUCLEOTIDE SEQUENCE [LARGE SCALE GENOMIC DNA]</scope>
    <source>
        <strain evidence="8">RuSp02-3</strain>
    </source>
</reference>
<reference evidence="6 8" key="3">
    <citation type="submission" date="2016-06" db="EMBL/GenBank/DDBJ databases">
        <title>Identification of putative biosynthetic pathways for the production of bioactive secondary metabolites by the marine actinomycete Kocuria kristinae RUTW2-3.</title>
        <authorList>
            <person name="Waterworth S.C."/>
            <person name="Walmsley T.A."/>
            <person name="Matongo T."/>
            <person name="Davies-Coleman M.T."/>
            <person name="Dorrington R.A."/>
        </authorList>
    </citation>
    <scope>NUCLEOTIDE SEQUENCE [LARGE SCALE GENOMIC DNA]</scope>
    <source>
        <strain evidence="8">RuSp02-3</strain>
        <strain evidence="6">RUTW2-3</strain>
    </source>
</reference>
<evidence type="ECO:0000313" key="6">
    <source>
        <dbReference type="EMBL" id="OAX52295.1"/>
    </source>
</evidence>
<reference evidence="6" key="2">
    <citation type="submission" date="2016-04" db="EMBL/GenBank/DDBJ databases">
        <authorList>
            <person name="Evans L.H."/>
            <person name="Alamgir A."/>
            <person name="Owens N."/>
            <person name="Weber N.D."/>
            <person name="Virtaneva K."/>
            <person name="Barbian K."/>
            <person name="Babar A."/>
            <person name="Rosenke K."/>
        </authorList>
    </citation>
    <scope>NUCLEOTIDE SEQUENCE [LARGE SCALE GENOMIC DNA]</scope>
    <source>
        <strain evidence="6">RUTW2-3</strain>
    </source>
</reference>
<dbReference type="PRINTS" id="PR00834">
    <property type="entry name" value="PROTEASES2C"/>
</dbReference>
<dbReference type="AlphaFoldDB" id="A0A147DZJ9"/>
<dbReference type="InterPro" id="IPR003825">
    <property type="entry name" value="Colicin-V_CvpA"/>
</dbReference>
<evidence type="ECO:0000313" key="7">
    <source>
        <dbReference type="EMBL" id="QPT54005.1"/>
    </source>
</evidence>
<organism evidence="6 8">
    <name type="scientific">Rothia kristinae</name>
    <dbReference type="NCBI Taxonomy" id="37923"/>
    <lineage>
        <taxon>Bacteria</taxon>
        <taxon>Bacillati</taxon>
        <taxon>Actinomycetota</taxon>
        <taxon>Actinomycetes</taxon>
        <taxon>Micrococcales</taxon>
        <taxon>Micrococcaceae</taxon>
        <taxon>Rothia</taxon>
    </lineage>
</organism>
<dbReference type="GO" id="GO:0009403">
    <property type="term" value="P:toxin biosynthetic process"/>
    <property type="evidence" value="ECO:0007669"/>
    <property type="project" value="InterPro"/>
</dbReference>
<dbReference type="Pfam" id="PF02674">
    <property type="entry name" value="Colicin_V"/>
    <property type="match status" value="1"/>
</dbReference>
<dbReference type="RefSeq" id="WP_058731622.1">
    <property type="nucleotide sequence ID" value="NZ_CP065738.1"/>
</dbReference>